<dbReference type="InterPro" id="IPR010540">
    <property type="entry name" value="CmpB_TMEM229"/>
</dbReference>
<feature type="transmembrane region" description="Helical" evidence="1">
    <location>
        <begin position="178"/>
        <end position="197"/>
    </location>
</feature>
<feature type="transmembrane region" description="Helical" evidence="1">
    <location>
        <begin position="12"/>
        <end position="34"/>
    </location>
</feature>
<reference evidence="2" key="1">
    <citation type="journal article" date="2021" name="PeerJ">
        <title>Extensive microbial diversity within the chicken gut microbiome revealed by metagenomics and culture.</title>
        <authorList>
            <person name="Gilroy R."/>
            <person name="Ravi A."/>
            <person name="Getino M."/>
            <person name="Pursley I."/>
            <person name="Horton D.L."/>
            <person name="Alikhan N.F."/>
            <person name="Baker D."/>
            <person name="Gharbi K."/>
            <person name="Hall N."/>
            <person name="Watson M."/>
            <person name="Adriaenssens E.M."/>
            <person name="Foster-Nyarko E."/>
            <person name="Jarju S."/>
            <person name="Secka A."/>
            <person name="Antonio M."/>
            <person name="Oren A."/>
            <person name="Chaudhuri R.R."/>
            <person name="La Ragione R."/>
            <person name="Hildebrand F."/>
            <person name="Pallen M.J."/>
        </authorList>
    </citation>
    <scope>NUCLEOTIDE SEQUENCE</scope>
    <source>
        <strain evidence="2">811</strain>
    </source>
</reference>
<organism evidence="2 3">
    <name type="scientific">Candidatus Borkfalkia faecipullorum</name>
    <dbReference type="NCBI Taxonomy" id="2838510"/>
    <lineage>
        <taxon>Bacteria</taxon>
        <taxon>Bacillati</taxon>
        <taxon>Bacillota</taxon>
        <taxon>Clostridia</taxon>
        <taxon>Christensenellales</taxon>
        <taxon>Christensenellaceae</taxon>
        <taxon>Candidatus Borkfalkia</taxon>
    </lineage>
</organism>
<keyword evidence="1" id="KW-0472">Membrane</keyword>
<keyword evidence="1" id="KW-0812">Transmembrane</keyword>
<dbReference type="Proteomes" id="UP000824204">
    <property type="component" value="Unassembled WGS sequence"/>
</dbReference>
<sequence length="206" mass="22916">MKTLSARHCVCDCAILFFILSFFGWCAETALFLFRWNVLADRGFLTLPFCTIYGTAVLAEHFLLGTPQTGRLSPLWKKAAPLPPARKAAARLGVLALYFVLASFPPAAAELAVGTLFTDLLHVRLWNYSYQKFQLFGSVSLSFTLLWGGLITLGMAVVWEPARKTVRDLPYPFRRAAAVSLSLCTAADFAFNLIYLLTTGKRFSLF</sequence>
<dbReference type="Pfam" id="PF06541">
    <property type="entry name" value="ABC_trans_CmpB"/>
    <property type="match status" value="1"/>
</dbReference>
<evidence type="ECO:0000256" key="1">
    <source>
        <dbReference type="SAM" id="Phobius"/>
    </source>
</evidence>
<feature type="transmembrane region" description="Helical" evidence="1">
    <location>
        <begin position="46"/>
        <end position="67"/>
    </location>
</feature>
<evidence type="ECO:0000313" key="3">
    <source>
        <dbReference type="Proteomes" id="UP000824204"/>
    </source>
</evidence>
<dbReference type="EMBL" id="DXFX01000071">
    <property type="protein sequence ID" value="HIX07934.1"/>
    <property type="molecule type" value="Genomic_DNA"/>
</dbReference>
<keyword evidence="1" id="KW-1133">Transmembrane helix</keyword>
<comment type="caution">
    <text evidence="2">The sequence shown here is derived from an EMBL/GenBank/DDBJ whole genome shotgun (WGS) entry which is preliminary data.</text>
</comment>
<dbReference type="AlphaFoldDB" id="A0A9D1V8Y2"/>
<name>A0A9D1V8Y2_9FIRM</name>
<feature type="transmembrane region" description="Helical" evidence="1">
    <location>
        <begin position="88"/>
        <end position="113"/>
    </location>
</feature>
<gene>
    <name evidence="2" type="ORF">H9741_05655</name>
</gene>
<proteinExistence type="predicted"/>
<reference evidence="2" key="2">
    <citation type="submission" date="2021-04" db="EMBL/GenBank/DDBJ databases">
        <authorList>
            <person name="Gilroy R."/>
        </authorList>
    </citation>
    <scope>NUCLEOTIDE SEQUENCE</scope>
    <source>
        <strain evidence="2">811</strain>
    </source>
</reference>
<feature type="transmembrane region" description="Helical" evidence="1">
    <location>
        <begin position="133"/>
        <end position="158"/>
    </location>
</feature>
<accession>A0A9D1V8Y2</accession>
<protein>
    <submittedName>
        <fullName evidence="2">ABC transporter permease</fullName>
    </submittedName>
</protein>
<evidence type="ECO:0000313" key="2">
    <source>
        <dbReference type="EMBL" id="HIX07934.1"/>
    </source>
</evidence>